<dbReference type="InterPro" id="IPR018060">
    <property type="entry name" value="HTH_AraC"/>
</dbReference>
<proteinExistence type="predicted"/>
<dbReference type="CDD" id="cd03136">
    <property type="entry name" value="GATase1_AraC_ArgR_like"/>
    <property type="match status" value="1"/>
</dbReference>
<dbReference type="InterPro" id="IPR020449">
    <property type="entry name" value="Tscrpt_reg_AraC-type_HTH"/>
</dbReference>
<dbReference type="PROSITE" id="PS00041">
    <property type="entry name" value="HTH_ARAC_FAMILY_1"/>
    <property type="match status" value="1"/>
</dbReference>
<dbReference type="EMBL" id="JAHHZF010000001">
    <property type="protein sequence ID" value="MBT9288252.1"/>
    <property type="molecule type" value="Genomic_DNA"/>
</dbReference>
<reference evidence="6 7" key="1">
    <citation type="submission" date="2021-06" db="EMBL/GenBank/DDBJ databases">
        <authorList>
            <person name="Grouzdev D.S."/>
            <person name="Koziaeva V."/>
        </authorList>
    </citation>
    <scope>NUCLEOTIDE SEQUENCE [LARGE SCALE GENOMIC DNA]</scope>
    <source>
        <strain evidence="6 7">22</strain>
    </source>
</reference>
<keyword evidence="7" id="KW-1185">Reference proteome</keyword>
<dbReference type="PRINTS" id="PR00032">
    <property type="entry name" value="HTHARAC"/>
</dbReference>
<dbReference type="PANTHER" id="PTHR43130:SF3">
    <property type="entry name" value="HTH-TYPE TRANSCRIPTIONAL REGULATOR RV1931C"/>
    <property type="match status" value="1"/>
</dbReference>
<evidence type="ECO:0000256" key="3">
    <source>
        <dbReference type="ARBA" id="ARBA00023163"/>
    </source>
</evidence>
<gene>
    <name evidence="6" type="ORF">KL771_02245</name>
</gene>
<feature type="compositionally biased region" description="Polar residues" evidence="4">
    <location>
        <begin position="321"/>
        <end position="333"/>
    </location>
</feature>
<dbReference type="Proteomes" id="UP000766595">
    <property type="component" value="Unassembled WGS sequence"/>
</dbReference>
<comment type="caution">
    <text evidence="6">The sequence shown here is derived from an EMBL/GenBank/DDBJ whole genome shotgun (WGS) entry which is preliminary data.</text>
</comment>
<evidence type="ECO:0000259" key="5">
    <source>
        <dbReference type="PROSITE" id="PS01124"/>
    </source>
</evidence>
<dbReference type="Gene3D" id="3.40.50.880">
    <property type="match status" value="1"/>
</dbReference>
<dbReference type="InterPro" id="IPR009057">
    <property type="entry name" value="Homeodomain-like_sf"/>
</dbReference>
<keyword evidence="3" id="KW-0804">Transcription</keyword>
<dbReference type="SUPFAM" id="SSF46689">
    <property type="entry name" value="Homeodomain-like"/>
    <property type="match status" value="1"/>
</dbReference>
<keyword evidence="1" id="KW-0805">Transcription regulation</keyword>
<keyword evidence="2" id="KW-0238">DNA-binding</keyword>
<evidence type="ECO:0000313" key="6">
    <source>
        <dbReference type="EMBL" id="MBT9288252.1"/>
    </source>
</evidence>
<dbReference type="PANTHER" id="PTHR43130">
    <property type="entry name" value="ARAC-FAMILY TRANSCRIPTIONAL REGULATOR"/>
    <property type="match status" value="1"/>
</dbReference>
<dbReference type="AlphaFoldDB" id="A0A947D4X8"/>
<accession>A0A947D4X8</accession>
<dbReference type="SUPFAM" id="SSF52317">
    <property type="entry name" value="Class I glutamine amidotransferase-like"/>
    <property type="match status" value="1"/>
</dbReference>
<sequence length="333" mass="35520">MSYACASEPLRAANRLSGRTLYRWRHFSVDGGPVMASSGVPIVPDGRIGDDVRLDALVVFAGGNPSTIEHGPTEAWLRNLARRGVRLGGISGGPFLLARAGLLAGRRATIHWEHLPAFAESYPDVEMTGTVYEIDGDRMTSAGGVAALDMMIELIARDHGAALAAAVGDWFLRSELRVGGTPQRTGTAERLGIADPRLLRVLSHMEANPTEAPSRLRLARMAGLSVRRLEDLFAARLGTTIGRHALALKLDRARRLLTQSGLSVIEVATACGFQSASHFSRSYRARFGLPPSADQAGREGSSRDGSGRDGPGHDAAGRTAARSQSNRTSPPSR</sequence>
<feature type="domain" description="HTH araC/xylS-type" evidence="5">
    <location>
        <begin position="199"/>
        <end position="297"/>
    </location>
</feature>
<feature type="region of interest" description="Disordered" evidence="4">
    <location>
        <begin position="288"/>
        <end position="333"/>
    </location>
</feature>
<evidence type="ECO:0000256" key="2">
    <source>
        <dbReference type="ARBA" id="ARBA00023125"/>
    </source>
</evidence>
<dbReference type="GO" id="GO:0003700">
    <property type="term" value="F:DNA-binding transcription factor activity"/>
    <property type="evidence" value="ECO:0007669"/>
    <property type="project" value="InterPro"/>
</dbReference>
<protein>
    <submittedName>
        <fullName evidence="6">GlxA family transcriptional regulator</fullName>
    </submittedName>
</protein>
<dbReference type="PROSITE" id="PS01124">
    <property type="entry name" value="HTH_ARAC_FAMILY_2"/>
    <property type="match status" value="1"/>
</dbReference>
<dbReference type="GO" id="GO:0043565">
    <property type="term" value="F:sequence-specific DNA binding"/>
    <property type="evidence" value="ECO:0007669"/>
    <property type="project" value="InterPro"/>
</dbReference>
<dbReference type="Pfam" id="PF01965">
    <property type="entry name" value="DJ-1_PfpI"/>
    <property type="match status" value="1"/>
</dbReference>
<dbReference type="Pfam" id="PF12833">
    <property type="entry name" value="HTH_18"/>
    <property type="match status" value="1"/>
</dbReference>
<dbReference type="InterPro" id="IPR018062">
    <property type="entry name" value="HTH_AraC-typ_CS"/>
</dbReference>
<organism evidence="6 7">
    <name type="scientific">Prosthecodimorpha staleyi</name>
    <dbReference type="NCBI Taxonomy" id="2840188"/>
    <lineage>
        <taxon>Bacteria</taxon>
        <taxon>Pseudomonadati</taxon>
        <taxon>Pseudomonadota</taxon>
        <taxon>Alphaproteobacteria</taxon>
        <taxon>Hyphomicrobiales</taxon>
        <taxon>Ancalomicrobiaceae</taxon>
        <taxon>Prosthecodimorpha</taxon>
    </lineage>
</organism>
<dbReference type="InterPro" id="IPR002818">
    <property type="entry name" value="DJ-1/PfpI"/>
</dbReference>
<dbReference type="InterPro" id="IPR052158">
    <property type="entry name" value="INH-QAR"/>
</dbReference>
<dbReference type="InterPro" id="IPR029062">
    <property type="entry name" value="Class_I_gatase-like"/>
</dbReference>
<dbReference type="SMART" id="SM00342">
    <property type="entry name" value="HTH_ARAC"/>
    <property type="match status" value="1"/>
</dbReference>
<evidence type="ECO:0000313" key="7">
    <source>
        <dbReference type="Proteomes" id="UP000766595"/>
    </source>
</evidence>
<evidence type="ECO:0000256" key="1">
    <source>
        <dbReference type="ARBA" id="ARBA00023015"/>
    </source>
</evidence>
<dbReference type="Gene3D" id="1.10.10.60">
    <property type="entry name" value="Homeodomain-like"/>
    <property type="match status" value="1"/>
</dbReference>
<name>A0A947D4X8_9HYPH</name>
<evidence type="ECO:0000256" key="4">
    <source>
        <dbReference type="SAM" id="MobiDB-lite"/>
    </source>
</evidence>
<feature type="compositionally biased region" description="Basic and acidic residues" evidence="4">
    <location>
        <begin position="296"/>
        <end position="316"/>
    </location>
</feature>